<dbReference type="EMBL" id="BPLR01003083">
    <property type="protein sequence ID" value="GIX80999.1"/>
    <property type="molecule type" value="Genomic_DNA"/>
</dbReference>
<reference evidence="1 2" key="1">
    <citation type="submission" date="2021-06" db="EMBL/GenBank/DDBJ databases">
        <title>Caerostris extrusa draft genome.</title>
        <authorList>
            <person name="Kono N."/>
            <person name="Arakawa K."/>
        </authorList>
    </citation>
    <scope>NUCLEOTIDE SEQUENCE [LARGE SCALE GENOMIC DNA]</scope>
</reference>
<evidence type="ECO:0000313" key="1">
    <source>
        <dbReference type="EMBL" id="GIX80999.1"/>
    </source>
</evidence>
<dbReference type="AlphaFoldDB" id="A0AAV4NC21"/>
<organism evidence="1 2">
    <name type="scientific">Caerostris extrusa</name>
    <name type="common">Bark spider</name>
    <name type="synonym">Caerostris bankana</name>
    <dbReference type="NCBI Taxonomy" id="172846"/>
    <lineage>
        <taxon>Eukaryota</taxon>
        <taxon>Metazoa</taxon>
        <taxon>Ecdysozoa</taxon>
        <taxon>Arthropoda</taxon>
        <taxon>Chelicerata</taxon>
        <taxon>Arachnida</taxon>
        <taxon>Araneae</taxon>
        <taxon>Araneomorphae</taxon>
        <taxon>Entelegynae</taxon>
        <taxon>Araneoidea</taxon>
        <taxon>Araneidae</taxon>
        <taxon>Caerostris</taxon>
    </lineage>
</organism>
<protein>
    <submittedName>
        <fullName evidence="1">Uncharacterized protein</fullName>
    </submittedName>
</protein>
<proteinExistence type="predicted"/>
<dbReference type="Proteomes" id="UP001054945">
    <property type="component" value="Unassembled WGS sequence"/>
</dbReference>
<evidence type="ECO:0000313" key="2">
    <source>
        <dbReference type="Proteomes" id="UP001054945"/>
    </source>
</evidence>
<keyword evidence="2" id="KW-1185">Reference proteome</keyword>
<name>A0AAV4NC21_CAEEX</name>
<gene>
    <name evidence="1" type="ORF">CEXT_271751</name>
</gene>
<sequence length="90" mass="9961">MPSVMPVYGVSTWKRVSLSFVRLSKCDICGEGLRTETRSSGISPNIVFGVQVWMTSCPLHTLKIISPALHVLRNVTLWIVKDDISGYAIP</sequence>
<comment type="caution">
    <text evidence="1">The sequence shown here is derived from an EMBL/GenBank/DDBJ whole genome shotgun (WGS) entry which is preliminary data.</text>
</comment>
<accession>A0AAV4NC21</accession>